<evidence type="ECO:0000313" key="1">
    <source>
        <dbReference type="EMBL" id="JAD74268.1"/>
    </source>
</evidence>
<proteinExistence type="predicted"/>
<reference evidence="1" key="1">
    <citation type="submission" date="2014-09" db="EMBL/GenBank/DDBJ databases">
        <authorList>
            <person name="Magalhaes I.L.F."/>
            <person name="Oliveira U."/>
            <person name="Santos F.R."/>
            <person name="Vidigal T.H.D.A."/>
            <person name="Brescovit A.D."/>
            <person name="Santos A.J."/>
        </authorList>
    </citation>
    <scope>NUCLEOTIDE SEQUENCE</scope>
    <source>
        <tissue evidence="1">Shoot tissue taken approximately 20 cm above the soil surface</tissue>
    </source>
</reference>
<accession>A0A0A9CII3</accession>
<protein>
    <submittedName>
        <fullName evidence="1">Uncharacterized protein</fullName>
    </submittedName>
</protein>
<name>A0A0A9CII3_ARUDO</name>
<organism evidence="1">
    <name type="scientific">Arundo donax</name>
    <name type="common">Giant reed</name>
    <name type="synonym">Donax arundinaceus</name>
    <dbReference type="NCBI Taxonomy" id="35708"/>
    <lineage>
        <taxon>Eukaryota</taxon>
        <taxon>Viridiplantae</taxon>
        <taxon>Streptophyta</taxon>
        <taxon>Embryophyta</taxon>
        <taxon>Tracheophyta</taxon>
        <taxon>Spermatophyta</taxon>
        <taxon>Magnoliopsida</taxon>
        <taxon>Liliopsida</taxon>
        <taxon>Poales</taxon>
        <taxon>Poaceae</taxon>
        <taxon>PACMAD clade</taxon>
        <taxon>Arundinoideae</taxon>
        <taxon>Arundineae</taxon>
        <taxon>Arundo</taxon>
    </lineage>
</organism>
<dbReference type="EMBL" id="GBRH01223627">
    <property type="protein sequence ID" value="JAD74268.1"/>
    <property type="molecule type" value="Transcribed_RNA"/>
</dbReference>
<dbReference type="AlphaFoldDB" id="A0A0A9CII3"/>
<reference evidence="1" key="2">
    <citation type="journal article" date="2015" name="Data Brief">
        <title>Shoot transcriptome of the giant reed, Arundo donax.</title>
        <authorList>
            <person name="Barrero R.A."/>
            <person name="Guerrero F.D."/>
            <person name="Moolhuijzen P."/>
            <person name="Goolsby J.A."/>
            <person name="Tidwell J."/>
            <person name="Bellgard S.E."/>
            <person name="Bellgard M.I."/>
        </authorList>
    </citation>
    <scope>NUCLEOTIDE SEQUENCE</scope>
    <source>
        <tissue evidence="1">Shoot tissue taken approximately 20 cm above the soil surface</tissue>
    </source>
</reference>
<sequence>MTVLTSCRSLFEMSSLLRISKLMTNFNTGYEIKDD</sequence>